<evidence type="ECO:0000256" key="3">
    <source>
        <dbReference type="ARBA" id="ARBA00022801"/>
    </source>
</evidence>
<keyword evidence="6" id="KW-1185">Reference proteome</keyword>
<dbReference type="InterPro" id="IPR023214">
    <property type="entry name" value="HAD_sf"/>
</dbReference>
<keyword evidence="4" id="KW-0460">Magnesium</keyword>
<organism evidence="5 6">
    <name type="scientific">Trichococcus patagoniensis</name>
    <dbReference type="NCBI Taxonomy" id="382641"/>
    <lineage>
        <taxon>Bacteria</taxon>
        <taxon>Bacillati</taxon>
        <taxon>Bacillota</taxon>
        <taxon>Bacilli</taxon>
        <taxon>Lactobacillales</taxon>
        <taxon>Carnobacteriaceae</taxon>
        <taxon>Trichococcus</taxon>
    </lineage>
</organism>
<dbReference type="PANTHER" id="PTHR46470">
    <property type="entry name" value="N-ACYLNEURAMINATE-9-PHOSPHATASE"/>
    <property type="match status" value="1"/>
</dbReference>
<dbReference type="InterPro" id="IPR006439">
    <property type="entry name" value="HAD-SF_hydro_IA"/>
</dbReference>
<dbReference type="PANTHER" id="PTHR46470:SF2">
    <property type="entry name" value="GLYCERALDEHYDE 3-PHOSPHATE PHOSPHATASE"/>
    <property type="match status" value="1"/>
</dbReference>
<reference evidence="5 6" key="1">
    <citation type="submission" date="2018-04" db="EMBL/GenBank/DDBJ databases">
        <title>Genomic Encyclopedia of Archaeal and Bacterial Type Strains, Phase II (KMG-II): from individual species to whole genera.</title>
        <authorList>
            <person name="Goeker M."/>
        </authorList>
    </citation>
    <scope>NUCLEOTIDE SEQUENCE [LARGE SCALE GENOMIC DNA]</scope>
    <source>
        <strain evidence="5 6">DSM 18806</strain>
    </source>
</reference>
<accession>A0A2T5IJF0</accession>
<dbReference type="EMBL" id="QAOM01000011">
    <property type="protein sequence ID" value="PTQ83947.1"/>
    <property type="molecule type" value="Genomic_DNA"/>
</dbReference>
<evidence type="ECO:0000256" key="4">
    <source>
        <dbReference type="ARBA" id="ARBA00022842"/>
    </source>
</evidence>
<protein>
    <submittedName>
        <fullName evidence="5">Putative hydrolase of the HAD superfamily</fullName>
    </submittedName>
</protein>
<keyword evidence="2" id="KW-0479">Metal-binding</keyword>
<gene>
    <name evidence="5" type="ORF">C8U37_11132</name>
</gene>
<keyword evidence="3 5" id="KW-0378">Hydrolase</keyword>
<dbReference type="GO" id="GO:0016791">
    <property type="term" value="F:phosphatase activity"/>
    <property type="evidence" value="ECO:0007669"/>
    <property type="project" value="TreeGrafter"/>
</dbReference>
<dbReference type="InterPro" id="IPR051400">
    <property type="entry name" value="HAD-like_hydrolase"/>
</dbReference>
<dbReference type="SUPFAM" id="SSF56784">
    <property type="entry name" value="HAD-like"/>
    <property type="match status" value="1"/>
</dbReference>
<dbReference type="NCBIfam" id="TIGR01549">
    <property type="entry name" value="HAD-SF-IA-v1"/>
    <property type="match status" value="1"/>
</dbReference>
<dbReference type="Gene3D" id="3.40.50.1000">
    <property type="entry name" value="HAD superfamily/HAD-like"/>
    <property type="match status" value="1"/>
</dbReference>
<proteinExistence type="predicted"/>
<dbReference type="InterPro" id="IPR036412">
    <property type="entry name" value="HAD-like_sf"/>
</dbReference>
<evidence type="ECO:0000256" key="1">
    <source>
        <dbReference type="ARBA" id="ARBA00001946"/>
    </source>
</evidence>
<dbReference type="AlphaFoldDB" id="A0A2T5IJF0"/>
<dbReference type="PRINTS" id="PR00413">
    <property type="entry name" value="HADHALOGNASE"/>
</dbReference>
<dbReference type="GO" id="GO:0044281">
    <property type="term" value="P:small molecule metabolic process"/>
    <property type="evidence" value="ECO:0007669"/>
    <property type="project" value="UniProtKB-ARBA"/>
</dbReference>
<dbReference type="Pfam" id="PF13419">
    <property type="entry name" value="HAD_2"/>
    <property type="match status" value="1"/>
</dbReference>
<dbReference type="SFLD" id="SFLDS00003">
    <property type="entry name" value="Haloacid_Dehalogenase"/>
    <property type="match status" value="1"/>
</dbReference>
<comment type="cofactor">
    <cofactor evidence="1">
        <name>Mg(2+)</name>
        <dbReference type="ChEBI" id="CHEBI:18420"/>
    </cofactor>
</comment>
<evidence type="ECO:0000313" key="6">
    <source>
        <dbReference type="Proteomes" id="UP000244161"/>
    </source>
</evidence>
<dbReference type="SFLD" id="SFLDG01129">
    <property type="entry name" value="C1.5:_HAD__Beta-PGM__Phosphata"/>
    <property type="match status" value="1"/>
</dbReference>
<dbReference type="GO" id="GO:0046872">
    <property type="term" value="F:metal ion binding"/>
    <property type="evidence" value="ECO:0007669"/>
    <property type="project" value="UniProtKB-KW"/>
</dbReference>
<evidence type="ECO:0000256" key="2">
    <source>
        <dbReference type="ARBA" id="ARBA00022723"/>
    </source>
</evidence>
<dbReference type="InterPro" id="IPR041492">
    <property type="entry name" value="HAD_2"/>
</dbReference>
<sequence>MMAKTFIFDVDDTLYDQLEPFNRAFEKHFVRFKDEVNIEELYKLSRKYSDEAFASTGYEIKKLRKMHIYRISKAFEELGIRITDEEALQFQLDYETFQNEIRLIDEFPQIFELLLQRSAKLGIITNGANDNQMRKIKQLGLGKWITPENMLVSETAGVSKPSKEIFEAMEIRMDFSKNDVYYIGDNFDNDVIGATAAGWKTIWVNFRNHTTSDSGILATYVVEQLRDLLKLLDQLTQEDF</sequence>
<evidence type="ECO:0000313" key="5">
    <source>
        <dbReference type="EMBL" id="PTQ83947.1"/>
    </source>
</evidence>
<name>A0A2T5IJF0_9LACT</name>
<comment type="caution">
    <text evidence="5">The sequence shown here is derived from an EMBL/GenBank/DDBJ whole genome shotgun (WGS) entry which is preliminary data.</text>
</comment>
<dbReference type="Gene3D" id="1.20.120.710">
    <property type="entry name" value="Haloacid dehalogenase hydrolase-like domain"/>
    <property type="match status" value="1"/>
</dbReference>
<dbReference type="Proteomes" id="UP000244161">
    <property type="component" value="Unassembled WGS sequence"/>
</dbReference>